<feature type="region of interest" description="Disordered" evidence="2">
    <location>
        <begin position="169"/>
        <end position="189"/>
    </location>
</feature>
<feature type="region of interest" description="Disordered" evidence="2">
    <location>
        <begin position="292"/>
        <end position="326"/>
    </location>
</feature>
<dbReference type="Proteomes" id="UP000038009">
    <property type="component" value="Unassembled WGS sequence"/>
</dbReference>
<feature type="region of interest" description="Disordered" evidence="2">
    <location>
        <begin position="540"/>
        <end position="579"/>
    </location>
</feature>
<feature type="compositionally biased region" description="Polar residues" evidence="2">
    <location>
        <begin position="557"/>
        <end position="570"/>
    </location>
</feature>
<evidence type="ECO:0000313" key="3">
    <source>
        <dbReference type="EMBL" id="KPI87466.1"/>
    </source>
</evidence>
<organism evidence="3 4">
    <name type="scientific">Leptomonas seymouri</name>
    <dbReference type="NCBI Taxonomy" id="5684"/>
    <lineage>
        <taxon>Eukaryota</taxon>
        <taxon>Discoba</taxon>
        <taxon>Euglenozoa</taxon>
        <taxon>Kinetoplastea</taxon>
        <taxon>Metakinetoplastina</taxon>
        <taxon>Trypanosomatida</taxon>
        <taxon>Trypanosomatidae</taxon>
        <taxon>Leishmaniinae</taxon>
        <taxon>Leptomonas</taxon>
    </lineage>
</organism>
<feature type="compositionally biased region" description="Low complexity" evidence="2">
    <location>
        <begin position="735"/>
        <end position="747"/>
    </location>
</feature>
<feature type="compositionally biased region" description="Basic and acidic residues" evidence="2">
    <location>
        <begin position="540"/>
        <end position="549"/>
    </location>
</feature>
<name>A0A0N0P6C2_LEPSE</name>
<feature type="region of interest" description="Disordered" evidence="2">
    <location>
        <begin position="1"/>
        <end position="54"/>
    </location>
</feature>
<feature type="compositionally biased region" description="Low complexity" evidence="2">
    <location>
        <begin position="295"/>
        <end position="310"/>
    </location>
</feature>
<keyword evidence="1" id="KW-0175">Coiled coil</keyword>
<feature type="coiled-coil region" evidence="1">
    <location>
        <begin position="259"/>
        <end position="286"/>
    </location>
</feature>
<dbReference type="AlphaFoldDB" id="A0A0N0P6C2"/>
<dbReference type="OMA" id="TWADAQM"/>
<feature type="region of interest" description="Disordered" evidence="2">
    <location>
        <begin position="699"/>
        <end position="816"/>
    </location>
</feature>
<feature type="region of interest" description="Disordered" evidence="2">
    <location>
        <begin position="885"/>
        <end position="904"/>
    </location>
</feature>
<sequence>MRSAGGRNVRQRPPWRHPQTHHDESDEDTHLDAQLRHHAPPSAAGLDALPSPSSSMAHAVMYADSKRPLRPPPIFHSYTAEDTGVQSTVRRMPYSTYNEGVQSGHSDSNMSATSQRSAYSEDGPHADSQARCRPGREEYLYAAVLPPSSSPASPPDIPVSHWRQRSAPGIHAATSRPADTPSVSPQVRGAANEENAFGGHRVMEGGTSHSAAVVEHYHVLELEEQLQYWRQRALQMEGRSLQRERSIREKYSADFAAAQEALEVVIRQLLDKQRRLQQQLLKARQQRISSRAILAPSCSDPSSISSAASSQEGGHNSIDEDDGDAGLRGLRQQVGELTKGSSAPSAALAVAQQEMKDTTAASAARPLHTKSMKDSLMGATEAACESVARKIIAIVQPRIESVVQALLRCLEHSSELQHCCTALNADGISRPPELSDQTASHGAQEKHHRLITQLMNSLHPLHEVQHSVTASEVESLIGETFARQLEALRNAIEFLEHLLVTCLDDVVIASKPGGNEKLQRPPPKSYDAHESLDPLRQADLQREQKHESELSAGRASAAQQKTRHTASVTEPQAAGHSTRDLLEKQKNYEAALEAHEAELEQVRRELSVELMEAARRVSAAEYECTLHAEREAQWRARVGAVEKARDAYAQECAVLKGRLEVLQLSVRNSDRKNAANGAKNHSTPVEAVSLKMRTEVAAAQRRPWAGRMSGSARCAGTAATDGRPGSSPPLAPEASLQSRSSGSSRQSAIPQHALHHREVDTHSRNFKKSVEAIPGQGTQSIDEDAATPRRSLSYSPPESAGKPESSPVGALHSRTANADVSMVKRREWGGEKSHVTGAAITYPLQTSSSVPASPVCVVQPSLLADCSAHDVDDDAVAVAPGRMRLGNSRTPQYARRSSSSPPARMKAWEEKFKSILMPACGASLRGEE</sequence>
<keyword evidence="4" id="KW-1185">Reference proteome</keyword>
<accession>A0A0N0P6C2</accession>
<feature type="compositionally biased region" description="Basic and acidic residues" evidence="2">
    <location>
        <begin position="122"/>
        <end position="131"/>
    </location>
</feature>
<comment type="caution">
    <text evidence="3">The sequence shown here is derived from an EMBL/GenBank/DDBJ whole genome shotgun (WGS) entry which is preliminary data.</text>
</comment>
<proteinExistence type="predicted"/>
<evidence type="ECO:0000256" key="2">
    <source>
        <dbReference type="SAM" id="MobiDB-lite"/>
    </source>
</evidence>
<feature type="compositionally biased region" description="Basic and acidic residues" evidence="2">
    <location>
        <begin position="20"/>
        <end position="35"/>
    </location>
</feature>
<feature type="region of interest" description="Disordered" evidence="2">
    <location>
        <begin position="69"/>
        <end position="131"/>
    </location>
</feature>
<reference evidence="3 4" key="1">
    <citation type="journal article" date="2015" name="PLoS Pathog.">
        <title>Leptomonas seymouri: Adaptations to the Dixenous Life Cycle Analyzed by Genome Sequencing, Transcriptome Profiling and Co-infection with Leishmania donovani.</title>
        <authorList>
            <person name="Kraeva N."/>
            <person name="Butenko A."/>
            <person name="Hlavacova J."/>
            <person name="Kostygov A."/>
            <person name="Myskova J."/>
            <person name="Grybchuk D."/>
            <person name="Lestinova T."/>
            <person name="Votypka J."/>
            <person name="Volf P."/>
            <person name="Opperdoes F."/>
            <person name="Flegontov P."/>
            <person name="Lukes J."/>
            <person name="Yurchenko V."/>
        </authorList>
    </citation>
    <scope>NUCLEOTIDE SEQUENCE [LARGE SCALE GENOMIC DNA]</scope>
    <source>
        <strain evidence="3 4">ATCC 30220</strain>
    </source>
</reference>
<gene>
    <name evidence="3" type="ORF">ABL78_3455</name>
</gene>
<feature type="compositionally biased region" description="Basic residues" evidence="2">
    <location>
        <begin position="9"/>
        <end position="19"/>
    </location>
</feature>
<protein>
    <submittedName>
        <fullName evidence="3">Uncharacterized protein</fullName>
    </submittedName>
</protein>
<evidence type="ECO:0000256" key="1">
    <source>
        <dbReference type="SAM" id="Coils"/>
    </source>
</evidence>
<dbReference type="VEuPathDB" id="TriTrypDB:Lsey_0087_0130"/>
<dbReference type="OrthoDB" id="267779at2759"/>
<feature type="compositionally biased region" description="Low complexity" evidence="2">
    <location>
        <begin position="894"/>
        <end position="904"/>
    </location>
</feature>
<feature type="compositionally biased region" description="Polar residues" evidence="2">
    <location>
        <begin position="84"/>
        <end position="118"/>
    </location>
</feature>
<dbReference type="EMBL" id="LJSK01000087">
    <property type="protein sequence ID" value="KPI87466.1"/>
    <property type="molecule type" value="Genomic_DNA"/>
</dbReference>
<evidence type="ECO:0000313" key="4">
    <source>
        <dbReference type="Proteomes" id="UP000038009"/>
    </source>
</evidence>